<dbReference type="EMBL" id="CM039427">
    <property type="protein sequence ID" value="KAI4353354.1"/>
    <property type="molecule type" value="Genomic_DNA"/>
</dbReference>
<comment type="caution">
    <text evidence="1">The sequence shown here is derived from an EMBL/GenBank/DDBJ whole genome shotgun (WGS) entry which is preliminary data.</text>
</comment>
<proteinExistence type="predicted"/>
<evidence type="ECO:0000313" key="1">
    <source>
        <dbReference type="EMBL" id="KAI4353354.1"/>
    </source>
</evidence>
<name>A0ACB9PX16_BAUVA</name>
<reference evidence="1 2" key="1">
    <citation type="journal article" date="2022" name="DNA Res.">
        <title>Chromosomal-level genome assembly of the orchid tree Bauhinia variegata (Leguminosae; Cercidoideae) supports the allotetraploid origin hypothesis of Bauhinia.</title>
        <authorList>
            <person name="Zhong Y."/>
            <person name="Chen Y."/>
            <person name="Zheng D."/>
            <person name="Pang J."/>
            <person name="Liu Y."/>
            <person name="Luo S."/>
            <person name="Meng S."/>
            <person name="Qian L."/>
            <person name="Wei D."/>
            <person name="Dai S."/>
            <person name="Zhou R."/>
        </authorList>
    </citation>
    <scope>NUCLEOTIDE SEQUENCE [LARGE SCALE GENOMIC DNA]</scope>
    <source>
        <strain evidence="1">BV-YZ2020</strain>
    </source>
</reference>
<protein>
    <submittedName>
        <fullName evidence="1">Uncharacterized protein</fullName>
    </submittedName>
</protein>
<dbReference type="Proteomes" id="UP000828941">
    <property type="component" value="Chromosome 2"/>
</dbReference>
<gene>
    <name evidence="1" type="ORF">L6164_002312</name>
</gene>
<organism evidence="1 2">
    <name type="scientific">Bauhinia variegata</name>
    <name type="common">Purple orchid tree</name>
    <name type="synonym">Phanera variegata</name>
    <dbReference type="NCBI Taxonomy" id="167791"/>
    <lineage>
        <taxon>Eukaryota</taxon>
        <taxon>Viridiplantae</taxon>
        <taxon>Streptophyta</taxon>
        <taxon>Embryophyta</taxon>
        <taxon>Tracheophyta</taxon>
        <taxon>Spermatophyta</taxon>
        <taxon>Magnoliopsida</taxon>
        <taxon>eudicotyledons</taxon>
        <taxon>Gunneridae</taxon>
        <taxon>Pentapetalae</taxon>
        <taxon>rosids</taxon>
        <taxon>fabids</taxon>
        <taxon>Fabales</taxon>
        <taxon>Fabaceae</taxon>
        <taxon>Cercidoideae</taxon>
        <taxon>Cercideae</taxon>
        <taxon>Bauhiniinae</taxon>
        <taxon>Bauhinia</taxon>
    </lineage>
</organism>
<sequence length="76" mass="7932">MLATLPALRLCVPASRFLATAVNKGARCDPIAGKNVCKCASVLGDMNHFGQCGQSANKDSNGTCTNVNNCSKCNKK</sequence>
<accession>A0ACB9PX16</accession>
<keyword evidence="2" id="KW-1185">Reference proteome</keyword>
<evidence type="ECO:0000313" key="2">
    <source>
        <dbReference type="Proteomes" id="UP000828941"/>
    </source>
</evidence>